<feature type="repeat" description="WD" evidence="3">
    <location>
        <begin position="286"/>
        <end position="327"/>
    </location>
</feature>
<evidence type="ECO:0000313" key="5">
    <source>
        <dbReference type="EMBL" id="KAG0267579.1"/>
    </source>
</evidence>
<protein>
    <recommendedName>
        <fullName evidence="7">WD40 repeat-like protein</fullName>
    </recommendedName>
</protein>
<feature type="repeat" description="WD" evidence="3">
    <location>
        <begin position="538"/>
        <end position="580"/>
    </location>
</feature>
<dbReference type="Pfam" id="PF00805">
    <property type="entry name" value="Pentapeptide"/>
    <property type="match status" value="1"/>
</dbReference>
<dbReference type="Gene3D" id="2.130.10.10">
    <property type="entry name" value="YVTN repeat-like/Quinoprotein amine dehydrogenase"/>
    <property type="match status" value="5"/>
</dbReference>
<dbReference type="PROSITE" id="PS50294">
    <property type="entry name" value="WD_REPEATS_REGION"/>
    <property type="match status" value="8"/>
</dbReference>
<evidence type="ECO:0000256" key="3">
    <source>
        <dbReference type="PROSITE-ProRule" id="PRU00221"/>
    </source>
</evidence>
<keyword evidence="1 3" id="KW-0853">WD repeat</keyword>
<dbReference type="PRINTS" id="PR00320">
    <property type="entry name" value="GPROTEINBRPT"/>
</dbReference>
<dbReference type="Pfam" id="PF00400">
    <property type="entry name" value="WD40"/>
    <property type="match status" value="10"/>
</dbReference>
<feature type="repeat" description="WD" evidence="3">
    <location>
        <begin position="496"/>
        <end position="537"/>
    </location>
</feature>
<evidence type="ECO:0008006" key="7">
    <source>
        <dbReference type="Google" id="ProtNLM"/>
    </source>
</evidence>
<feature type="repeat" description="WD" evidence="3">
    <location>
        <begin position="229"/>
        <end position="270"/>
    </location>
</feature>
<dbReference type="AlphaFoldDB" id="A0AAD4D516"/>
<dbReference type="CDD" id="cd00200">
    <property type="entry name" value="WD40"/>
    <property type="match status" value="2"/>
</dbReference>
<reference evidence="5" key="1">
    <citation type="journal article" date="2020" name="Fungal Divers.">
        <title>Resolving the Mortierellaceae phylogeny through synthesis of multi-gene phylogenetics and phylogenomics.</title>
        <authorList>
            <person name="Vandepol N."/>
            <person name="Liber J."/>
            <person name="Desiro A."/>
            <person name="Na H."/>
            <person name="Kennedy M."/>
            <person name="Barry K."/>
            <person name="Grigoriev I.V."/>
            <person name="Miller A.N."/>
            <person name="O'Donnell K."/>
            <person name="Stajich J.E."/>
            <person name="Bonito G."/>
        </authorList>
    </citation>
    <scope>NUCLEOTIDE SEQUENCE</scope>
    <source>
        <strain evidence="5">NRRL 28262</strain>
    </source>
</reference>
<dbReference type="PROSITE" id="PS00678">
    <property type="entry name" value="WD_REPEATS_1"/>
    <property type="match status" value="1"/>
</dbReference>
<dbReference type="InterPro" id="IPR001680">
    <property type="entry name" value="WD40_rpt"/>
</dbReference>
<dbReference type="SMART" id="SM00320">
    <property type="entry name" value="WD40"/>
    <property type="match status" value="11"/>
</dbReference>
<feature type="repeat" description="WD" evidence="3">
    <location>
        <begin position="411"/>
        <end position="444"/>
    </location>
</feature>
<dbReference type="InterPro" id="IPR036322">
    <property type="entry name" value="WD40_repeat_dom_sf"/>
</dbReference>
<feature type="repeat" description="WD" evidence="3">
    <location>
        <begin position="369"/>
        <end position="401"/>
    </location>
</feature>
<evidence type="ECO:0000256" key="4">
    <source>
        <dbReference type="SAM" id="MobiDB-lite"/>
    </source>
</evidence>
<dbReference type="InterPro" id="IPR001646">
    <property type="entry name" value="5peptide_repeat"/>
</dbReference>
<gene>
    <name evidence="5" type="ORF">BGZ95_002818</name>
</gene>
<evidence type="ECO:0000256" key="1">
    <source>
        <dbReference type="ARBA" id="ARBA00022574"/>
    </source>
</evidence>
<dbReference type="PANTHER" id="PTHR19848">
    <property type="entry name" value="WD40 REPEAT PROTEIN"/>
    <property type="match status" value="1"/>
</dbReference>
<dbReference type="Gene3D" id="2.160.20.80">
    <property type="entry name" value="E3 ubiquitin-protein ligase SopA"/>
    <property type="match status" value="1"/>
</dbReference>
<dbReference type="InterPro" id="IPR019775">
    <property type="entry name" value="WD40_repeat_CS"/>
</dbReference>
<keyword evidence="2" id="KW-0677">Repeat</keyword>
<evidence type="ECO:0000256" key="2">
    <source>
        <dbReference type="ARBA" id="ARBA00022737"/>
    </source>
</evidence>
<dbReference type="EMBL" id="JAAAIL010001614">
    <property type="protein sequence ID" value="KAG0267579.1"/>
    <property type="molecule type" value="Genomic_DNA"/>
</dbReference>
<feature type="non-terminal residue" evidence="5">
    <location>
        <position position="1"/>
    </location>
</feature>
<dbReference type="SUPFAM" id="SSF141571">
    <property type="entry name" value="Pentapeptide repeat-like"/>
    <property type="match status" value="1"/>
</dbReference>
<dbReference type="InterPro" id="IPR015943">
    <property type="entry name" value="WD40/YVTN_repeat-like_dom_sf"/>
</dbReference>
<feature type="repeat" description="WD" evidence="3">
    <location>
        <begin position="454"/>
        <end position="495"/>
    </location>
</feature>
<feature type="repeat" description="WD" evidence="3">
    <location>
        <begin position="581"/>
        <end position="622"/>
    </location>
</feature>
<dbReference type="InterPro" id="IPR020472">
    <property type="entry name" value="WD40_PAC1"/>
</dbReference>
<dbReference type="Proteomes" id="UP001194580">
    <property type="component" value="Unassembled WGS sequence"/>
</dbReference>
<dbReference type="SUPFAM" id="SSF50978">
    <property type="entry name" value="WD40 repeat-like"/>
    <property type="match status" value="2"/>
</dbReference>
<organism evidence="5 6">
    <name type="scientific">Linnemannia exigua</name>
    <dbReference type="NCBI Taxonomy" id="604196"/>
    <lineage>
        <taxon>Eukaryota</taxon>
        <taxon>Fungi</taxon>
        <taxon>Fungi incertae sedis</taxon>
        <taxon>Mucoromycota</taxon>
        <taxon>Mortierellomycotina</taxon>
        <taxon>Mortierellomycetes</taxon>
        <taxon>Mortierellales</taxon>
        <taxon>Mortierellaceae</taxon>
        <taxon>Linnemannia</taxon>
    </lineage>
</organism>
<name>A0AAD4D516_9FUNG</name>
<keyword evidence="6" id="KW-1185">Reference proteome</keyword>
<feature type="region of interest" description="Disordered" evidence="4">
    <location>
        <begin position="872"/>
        <end position="895"/>
    </location>
</feature>
<sequence length="895" mass="97847">YLYSRLISDPFDLDNYPTDGHPGAANHPLNQRTIAGELSILHFLAERVNSKPLFKIFLLDVVVTSKKDSGVSIAAANAISILVKAGVQFNGADLSGVKIPGANLRCGQFDCVDLRGADLTGANLSKAWLRKANLSGALMGGVEFEELPYLEGSQGIKSCVFSVDGKLLFVCSHQNSVDVYDTTTWELKTTLLNKSAIAISPSGKEFANATLHNHVDLVNVEAGEVERVLSGHEDSIESICYSPHGPLIATGSKDKTVRIWRSADDDSAKTVDTDDTEVTIDAHRVLRGHDDTITGVAFSPSGLRFASCSMDKTIRILNVEKWSLIHVLDCAAPVLALAYSPDGQQLASCGEDADLRLWNTNSGNTDHFLKGHVGNVFGVTYSPDGRQVASCGEGGTICFWNPLNGVSLDILSGDRYQVNCVTFSPANNLLVSGGNDNKVRLWKIGDVISSDTLNNGHYGSVKCVDISMDGEWIATGCEKGAVQVWETLTGKSRDMLEGHESDTIGVAFSPSGKHVVSSSEDSTVRLWCVLTGKSLRVFEGQAAFGKGLAFAPDGARLATSYENDPTIQLWDTQSGNTVATLRGHTFNIVGIIYSPSGNQIASWSDDKTVRLWSTQTNKCLHILEYLDAVLNVAYSPDGKHLILSSEGGSSRWDAQSGKRVDAYLKAIGPTLLWCSYSSDGKHLATVEFKKNLFRFWDISTADHDQGETEIFSTGIGRARQHVWRRCSSNGKMILASIDTNSSLRVRELTDSGVQLMWSVGVTALSLKDAIIDNIVSLSDANLLLMKQRADDADNIEEWSEASTEKNFKKWGYFDFDGEEEEKAVMKDKEKAVMKGKEKEGQKVKVAMIESDEDTSDYKWFKLEPSCEQEQCHDCQPSREPVQYHNCQPSSEHDRT</sequence>
<feature type="repeat" description="WD" evidence="3">
    <location>
        <begin position="334"/>
        <end position="368"/>
    </location>
</feature>
<dbReference type="PANTHER" id="PTHR19848:SF8">
    <property type="entry name" value="F-BOX AND WD REPEAT DOMAIN CONTAINING 7"/>
    <property type="match status" value="1"/>
</dbReference>
<evidence type="ECO:0000313" key="6">
    <source>
        <dbReference type="Proteomes" id="UP001194580"/>
    </source>
</evidence>
<dbReference type="PROSITE" id="PS50082">
    <property type="entry name" value="WD_REPEATS_2"/>
    <property type="match status" value="9"/>
</dbReference>
<accession>A0AAD4D516</accession>
<comment type="caution">
    <text evidence="5">The sequence shown here is derived from an EMBL/GenBank/DDBJ whole genome shotgun (WGS) entry which is preliminary data.</text>
</comment>
<proteinExistence type="predicted"/>